<name>A0ABV8RL17_9SPHN</name>
<comment type="caution">
    <text evidence="1">The sequence shown here is derived from an EMBL/GenBank/DDBJ whole genome shotgun (WGS) entry which is preliminary data.</text>
</comment>
<gene>
    <name evidence="1" type="ORF">ACFO0A_00150</name>
</gene>
<protein>
    <submittedName>
        <fullName evidence="1">Uncharacterized protein</fullName>
    </submittedName>
</protein>
<proteinExistence type="predicted"/>
<sequence length="75" mass="7965">MPIGANLALSASLAMLTTTPIAPVDHRDAPVPAPRVTALASATVVIIRFEPAVPRARSDAPQRQLSDNGRTIEFY</sequence>
<evidence type="ECO:0000313" key="2">
    <source>
        <dbReference type="Proteomes" id="UP001595828"/>
    </source>
</evidence>
<organism evidence="1 2">
    <name type="scientific">Novosphingobium tardum</name>
    <dbReference type="NCBI Taxonomy" id="1538021"/>
    <lineage>
        <taxon>Bacteria</taxon>
        <taxon>Pseudomonadati</taxon>
        <taxon>Pseudomonadota</taxon>
        <taxon>Alphaproteobacteria</taxon>
        <taxon>Sphingomonadales</taxon>
        <taxon>Sphingomonadaceae</taxon>
        <taxon>Novosphingobium</taxon>
    </lineage>
</organism>
<evidence type="ECO:0000313" key="1">
    <source>
        <dbReference type="EMBL" id="MFC4293464.1"/>
    </source>
</evidence>
<accession>A0ABV8RL17</accession>
<keyword evidence="2" id="KW-1185">Reference proteome</keyword>
<dbReference type="Proteomes" id="UP001595828">
    <property type="component" value="Unassembled WGS sequence"/>
</dbReference>
<reference evidence="2" key="1">
    <citation type="journal article" date="2019" name="Int. J. Syst. Evol. Microbiol.">
        <title>The Global Catalogue of Microorganisms (GCM) 10K type strain sequencing project: providing services to taxonomists for standard genome sequencing and annotation.</title>
        <authorList>
            <consortium name="The Broad Institute Genomics Platform"/>
            <consortium name="The Broad Institute Genome Sequencing Center for Infectious Disease"/>
            <person name="Wu L."/>
            <person name="Ma J."/>
        </authorList>
    </citation>
    <scope>NUCLEOTIDE SEQUENCE [LARGE SCALE GENOMIC DNA]</scope>
    <source>
        <strain evidence="2">CGMCC 1.12989</strain>
    </source>
</reference>
<dbReference type="EMBL" id="JBHSDR010000003">
    <property type="protein sequence ID" value="MFC4293464.1"/>
    <property type="molecule type" value="Genomic_DNA"/>
</dbReference>